<dbReference type="GeneTree" id="ENSGT00910000144271"/>
<dbReference type="Pfam" id="PF00089">
    <property type="entry name" value="Trypsin"/>
    <property type="match status" value="1"/>
</dbReference>
<dbReference type="InterPro" id="IPR001254">
    <property type="entry name" value="Trypsin_dom"/>
</dbReference>
<dbReference type="SMART" id="SM00020">
    <property type="entry name" value="Tryp_SPc"/>
    <property type="match status" value="1"/>
</dbReference>
<dbReference type="Proteomes" id="UP001501920">
    <property type="component" value="Chromosome 15"/>
</dbReference>
<keyword evidence="4" id="KW-1015">Disulfide bond</keyword>
<dbReference type="PROSITE" id="PS00135">
    <property type="entry name" value="TRYPSIN_SER"/>
    <property type="match status" value="1"/>
</dbReference>
<dbReference type="GO" id="GO:0006508">
    <property type="term" value="P:proteolysis"/>
    <property type="evidence" value="ECO:0007669"/>
    <property type="project" value="UniProtKB-KW"/>
</dbReference>
<sequence length="250" mass="26677">MALIPLLLLAALLPYLSHSASVKVAIINGTEAVPHSRPYMVSIQKFGSHTCGGFLVSTQFVMTAAHCWNRRDRLTAVLGAHDLSNKAGAVQMAVASYYPHPHYNSVTMDYDILLLKLHAAVTVGKTISPISFPQSNQDIPVNTICIAAGWGQIGTFKPLSNRLLETKLRIVSSKECKLVWGQYANSLKLCAVHPGGVCSGDSGGPLVCDNIAVGISSFVQSGGCDVPTLPNVFAKISAFLPWIKSVVGYV</sequence>
<proteinExistence type="predicted"/>
<evidence type="ECO:0000256" key="1">
    <source>
        <dbReference type="ARBA" id="ARBA00022670"/>
    </source>
</evidence>
<feature type="signal peptide" evidence="6">
    <location>
        <begin position="1"/>
        <end position="19"/>
    </location>
</feature>
<feature type="domain" description="Peptidase S1" evidence="7">
    <location>
        <begin position="26"/>
        <end position="248"/>
    </location>
</feature>
<dbReference type="OMA" id="KSECHER"/>
<dbReference type="AlphaFoldDB" id="A0A3B4CQV4"/>
<dbReference type="GO" id="GO:0004252">
    <property type="term" value="F:serine-type endopeptidase activity"/>
    <property type="evidence" value="ECO:0007669"/>
    <property type="project" value="InterPro"/>
</dbReference>
<accession>A0A3B4CQV4</accession>
<dbReference type="FunFam" id="2.40.10.10:FF:000118">
    <property type="entry name" value="Chymotrypsinogen A"/>
    <property type="match status" value="1"/>
</dbReference>
<evidence type="ECO:0000256" key="2">
    <source>
        <dbReference type="ARBA" id="ARBA00022801"/>
    </source>
</evidence>
<dbReference type="PANTHER" id="PTHR24271:SF87">
    <property type="entry name" value="ARGININE ESTERASE-LIKE-RELATED"/>
    <property type="match status" value="1"/>
</dbReference>
<keyword evidence="2 5" id="KW-0378">Hydrolase</keyword>
<feature type="chain" id="PRO_5017306889" description="Peptidase S1 domain-containing protein" evidence="6">
    <location>
        <begin position="20"/>
        <end position="250"/>
    </location>
</feature>
<evidence type="ECO:0000259" key="7">
    <source>
        <dbReference type="PROSITE" id="PS50240"/>
    </source>
</evidence>
<reference evidence="8 9" key="1">
    <citation type="submission" date="2020-10" db="EMBL/GenBank/DDBJ databases">
        <title>Pygocentrus nattereri (red-bellied piranha) genome, fPygNat1, primary haplotype.</title>
        <authorList>
            <person name="Myers G."/>
            <person name="Meyer A."/>
            <person name="Karagic N."/>
            <person name="Pippel M."/>
            <person name="Winkler S."/>
            <person name="Tracey A."/>
            <person name="Wood J."/>
            <person name="Formenti G."/>
            <person name="Howe K."/>
            <person name="Fedrigo O."/>
            <person name="Jarvis E.D."/>
        </authorList>
    </citation>
    <scope>NUCLEOTIDE SEQUENCE [LARGE SCALE GENOMIC DNA]</scope>
</reference>
<name>A0A3B4CQV4_PYGNA</name>
<dbReference type="OrthoDB" id="5597713at2759"/>
<dbReference type="InterPro" id="IPR009003">
    <property type="entry name" value="Peptidase_S1_PA"/>
</dbReference>
<dbReference type="RefSeq" id="XP_017556737.1">
    <property type="nucleotide sequence ID" value="XM_017701248.1"/>
</dbReference>
<keyword evidence="3 5" id="KW-0720">Serine protease</keyword>
<dbReference type="STRING" id="42514.ENSPNAP00000013740"/>
<dbReference type="InterPro" id="IPR001314">
    <property type="entry name" value="Peptidase_S1A"/>
</dbReference>
<dbReference type="SUPFAM" id="SSF50494">
    <property type="entry name" value="Trypsin-like serine proteases"/>
    <property type="match status" value="1"/>
</dbReference>
<dbReference type="PROSITE" id="PS50240">
    <property type="entry name" value="TRYPSIN_DOM"/>
    <property type="match status" value="1"/>
</dbReference>
<evidence type="ECO:0000313" key="8">
    <source>
        <dbReference type="Ensembl" id="ENSPNAP00000013740.1"/>
    </source>
</evidence>
<evidence type="ECO:0000256" key="4">
    <source>
        <dbReference type="ARBA" id="ARBA00023157"/>
    </source>
</evidence>
<reference evidence="8" key="3">
    <citation type="submission" date="2025-09" db="UniProtKB">
        <authorList>
            <consortium name="Ensembl"/>
        </authorList>
    </citation>
    <scope>IDENTIFICATION</scope>
</reference>
<dbReference type="InterPro" id="IPR018114">
    <property type="entry name" value="TRYPSIN_HIS"/>
</dbReference>
<keyword evidence="9" id="KW-1185">Reference proteome</keyword>
<dbReference type="PANTHER" id="PTHR24271">
    <property type="entry name" value="KALLIKREIN-RELATED"/>
    <property type="match status" value="1"/>
</dbReference>
<dbReference type="Gene3D" id="2.40.10.10">
    <property type="entry name" value="Trypsin-like serine proteases"/>
    <property type="match status" value="1"/>
</dbReference>
<dbReference type="CDD" id="cd00190">
    <property type="entry name" value="Tryp_SPc"/>
    <property type="match status" value="1"/>
</dbReference>
<dbReference type="InterPro" id="IPR043504">
    <property type="entry name" value="Peptidase_S1_PA_chymotrypsin"/>
</dbReference>
<keyword evidence="1 5" id="KW-0645">Protease</keyword>
<evidence type="ECO:0000256" key="3">
    <source>
        <dbReference type="ARBA" id="ARBA00022825"/>
    </source>
</evidence>
<organism evidence="8 9">
    <name type="scientific">Pygocentrus nattereri</name>
    <name type="common">Red-bellied piranha</name>
    <dbReference type="NCBI Taxonomy" id="42514"/>
    <lineage>
        <taxon>Eukaryota</taxon>
        <taxon>Metazoa</taxon>
        <taxon>Chordata</taxon>
        <taxon>Craniata</taxon>
        <taxon>Vertebrata</taxon>
        <taxon>Euteleostomi</taxon>
        <taxon>Actinopterygii</taxon>
        <taxon>Neopterygii</taxon>
        <taxon>Teleostei</taxon>
        <taxon>Ostariophysi</taxon>
        <taxon>Characiformes</taxon>
        <taxon>Characoidei</taxon>
        <taxon>Pygocentrus</taxon>
    </lineage>
</organism>
<evidence type="ECO:0000256" key="6">
    <source>
        <dbReference type="SAM" id="SignalP"/>
    </source>
</evidence>
<dbReference type="PRINTS" id="PR00722">
    <property type="entry name" value="CHYMOTRYPSIN"/>
</dbReference>
<keyword evidence="6" id="KW-0732">Signal</keyword>
<dbReference type="InterPro" id="IPR033116">
    <property type="entry name" value="TRYPSIN_SER"/>
</dbReference>
<dbReference type="Ensembl" id="ENSPNAT00000021431.2">
    <property type="protein sequence ID" value="ENSPNAP00000013740.1"/>
    <property type="gene ID" value="ENSPNAG00000019612.2"/>
</dbReference>
<protein>
    <recommendedName>
        <fullName evidence="7">Peptidase S1 domain-containing protein</fullName>
    </recommendedName>
</protein>
<evidence type="ECO:0000313" key="9">
    <source>
        <dbReference type="Proteomes" id="UP001501920"/>
    </source>
</evidence>
<dbReference type="GeneID" id="108429489"/>
<reference evidence="8" key="2">
    <citation type="submission" date="2025-08" db="UniProtKB">
        <authorList>
            <consortium name="Ensembl"/>
        </authorList>
    </citation>
    <scope>IDENTIFICATION</scope>
</reference>
<dbReference type="PROSITE" id="PS00134">
    <property type="entry name" value="TRYPSIN_HIS"/>
    <property type="match status" value="1"/>
</dbReference>
<evidence type="ECO:0000256" key="5">
    <source>
        <dbReference type="RuleBase" id="RU363034"/>
    </source>
</evidence>